<evidence type="ECO:0000313" key="1">
    <source>
        <dbReference type="EMBL" id="KAJ1145841.1"/>
    </source>
</evidence>
<dbReference type="Proteomes" id="UP001066276">
    <property type="component" value="Chromosome 6"/>
</dbReference>
<name>A0AAV7R3C7_PLEWA</name>
<proteinExistence type="predicted"/>
<dbReference type="AlphaFoldDB" id="A0AAV7R3C7"/>
<evidence type="ECO:0000313" key="2">
    <source>
        <dbReference type="Proteomes" id="UP001066276"/>
    </source>
</evidence>
<gene>
    <name evidence="1" type="ORF">NDU88_012124</name>
</gene>
<protein>
    <submittedName>
        <fullName evidence="1">Uncharacterized protein</fullName>
    </submittedName>
</protein>
<comment type="caution">
    <text evidence="1">The sequence shown here is derived from an EMBL/GenBank/DDBJ whole genome shotgun (WGS) entry which is preliminary data.</text>
</comment>
<dbReference type="EMBL" id="JANPWB010000010">
    <property type="protein sequence ID" value="KAJ1145841.1"/>
    <property type="molecule type" value="Genomic_DNA"/>
</dbReference>
<accession>A0AAV7R3C7</accession>
<sequence>MRPKGPATRHTSGTYSHEWCGETMPVEETSRKKELPTECTTAPGRWTEALEASSATFTSPRECTGCTYGRRHEDYTRELCLRRCMGKVWRKTMRGTMRTTCRFIACTGSEGLSEPSFRPPETLYRSVSGPADIGLLARRHK</sequence>
<keyword evidence="2" id="KW-1185">Reference proteome</keyword>
<reference evidence="1" key="1">
    <citation type="journal article" date="2022" name="bioRxiv">
        <title>Sequencing and chromosome-scale assembly of the giantPleurodeles waltlgenome.</title>
        <authorList>
            <person name="Brown T."/>
            <person name="Elewa A."/>
            <person name="Iarovenko S."/>
            <person name="Subramanian E."/>
            <person name="Araus A.J."/>
            <person name="Petzold A."/>
            <person name="Susuki M."/>
            <person name="Suzuki K.-i.T."/>
            <person name="Hayashi T."/>
            <person name="Toyoda A."/>
            <person name="Oliveira C."/>
            <person name="Osipova E."/>
            <person name="Leigh N.D."/>
            <person name="Simon A."/>
            <person name="Yun M.H."/>
        </authorList>
    </citation>
    <scope>NUCLEOTIDE SEQUENCE</scope>
    <source>
        <strain evidence="1">20211129_DDA</strain>
        <tissue evidence="1">Liver</tissue>
    </source>
</reference>
<organism evidence="1 2">
    <name type="scientific">Pleurodeles waltl</name>
    <name type="common">Iberian ribbed newt</name>
    <dbReference type="NCBI Taxonomy" id="8319"/>
    <lineage>
        <taxon>Eukaryota</taxon>
        <taxon>Metazoa</taxon>
        <taxon>Chordata</taxon>
        <taxon>Craniata</taxon>
        <taxon>Vertebrata</taxon>
        <taxon>Euteleostomi</taxon>
        <taxon>Amphibia</taxon>
        <taxon>Batrachia</taxon>
        <taxon>Caudata</taxon>
        <taxon>Salamandroidea</taxon>
        <taxon>Salamandridae</taxon>
        <taxon>Pleurodelinae</taxon>
        <taxon>Pleurodeles</taxon>
    </lineage>
</organism>